<dbReference type="GO" id="GO:0016020">
    <property type="term" value="C:membrane"/>
    <property type="evidence" value="ECO:0007669"/>
    <property type="project" value="UniProtKB-SubCell"/>
</dbReference>
<proteinExistence type="predicted"/>
<reference evidence="8" key="1">
    <citation type="submission" date="2021-03" db="EMBL/GenBank/DDBJ databases">
        <title>Proteiniclasticum marinus sp. nov., isolated from tidal flat sediment.</title>
        <authorList>
            <person name="Namirimu T."/>
            <person name="Yang J.-A."/>
            <person name="Yang S.-H."/>
            <person name="Kim Y.-J."/>
            <person name="Kwon K.K."/>
        </authorList>
    </citation>
    <scope>NUCLEOTIDE SEQUENCE</scope>
    <source>
        <strain evidence="8">SCR006</strain>
    </source>
</reference>
<keyword evidence="9" id="KW-1185">Reference proteome</keyword>
<comment type="caution">
    <text evidence="8">The sequence shown here is derived from an EMBL/GenBank/DDBJ whole genome shotgun (WGS) entry which is preliminary data.</text>
</comment>
<feature type="domain" description="ResB-like" evidence="7">
    <location>
        <begin position="348"/>
        <end position="404"/>
    </location>
</feature>
<dbReference type="RefSeq" id="WP_207600108.1">
    <property type="nucleotide sequence ID" value="NZ_JAFNJU010000008.1"/>
</dbReference>
<evidence type="ECO:0000259" key="7">
    <source>
        <dbReference type="Pfam" id="PF05140"/>
    </source>
</evidence>
<dbReference type="PANTHER" id="PTHR31566:SF0">
    <property type="entry name" value="CYTOCHROME C BIOGENESIS PROTEIN CCS1, CHLOROPLASTIC"/>
    <property type="match status" value="1"/>
</dbReference>
<gene>
    <name evidence="8" type="ORF">J3A84_11130</name>
</gene>
<accession>A0A939KGJ2</accession>
<feature type="transmembrane region" description="Helical" evidence="6">
    <location>
        <begin position="73"/>
        <end position="94"/>
    </location>
</feature>
<name>A0A939KGJ2_9CLOT</name>
<dbReference type="PANTHER" id="PTHR31566">
    <property type="entry name" value="CYTOCHROME C BIOGENESIS PROTEIN CCS1, CHLOROPLASTIC"/>
    <property type="match status" value="1"/>
</dbReference>
<protein>
    <submittedName>
        <fullName evidence="8">Cytochrome c biogenesis protein ResB</fullName>
    </submittedName>
</protein>
<evidence type="ECO:0000256" key="2">
    <source>
        <dbReference type="ARBA" id="ARBA00022692"/>
    </source>
</evidence>
<dbReference type="Proteomes" id="UP000664218">
    <property type="component" value="Unassembled WGS sequence"/>
</dbReference>
<dbReference type="InterPro" id="IPR023494">
    <property type="entry name" value="Cyt_c_bgen_Ccs1/CcsB/ResB"/>
</dbReference>
<evidence type="ECO:0000256" key="5">
    <source>
        <dbReference type="ARBA" id="ARBA00023136"/>
    </source>
</evidence>
<dbReference type="EMBL" id="JAFNJU010000008">
    <property type="protein sequence ID" value="MBO1265587.1"/>
    <property type="molecule type" value="Genomic_DNA"/>
</dbReference>
<dbReference type="AlphaFoldDB" id="A0A939KGJ2"/>
<feature type="transmembrane region" description="Helical" evidence="6">
    <location>
        <begin position="157"/>
        <end position="179"/>
    </location>
</feature>
<keyword evidence="5 6" id="KW-0472">Membrane</keyword>
<feature type="transmembrane region" description="Helical" evidence="6">
    <location>
        <begin position="371"/>
        <end position="392"/>
    </location>
</feature>
<dbReference type="InterPro" id="IPR007816">
    <property type="entry name" value="ResB-like_domain"/>
</dbReference>
<keyword evidence="2 6" id="KW-0812">Transmembrane</keyword>
<feature type="domain" description="ResB-like" evidence="7">
    <location>
        <begin position="20"/>
        <end position="317"/>
    </location>
</feature>
<sequence length="436" mass="50749">MRDKGKGKQKGRILRFLSSMKFGMILLALLALYSTLGTLLPQGNLPGFYKENYSETIVRFIEVFQLDDVYHSIYFIMLTILLSMNLFFCSIRRLPSAIRQFRRSEKFEPDLLKKKTMEMKTAPSKEPAMLLTKLGFKKTEQMIFEEKKIWYGARRRAGYFGSFIVHLGLLMVIVAFAAGKILGYETYVRGIPGDELFMEDTEYHLDLRDFDIQYRSDYSIHQYISTVDYKNKDGEILESGEISVNDPMRVKGYKVYQSGTGWMINIIVDKENEEIRRERFYQSGILFLEEENLAIEFRNFYPDFLLSDGKIYTRTPFLNNPRYLFTLYENGESVYMNVASMGETVTYKGISFQAFEPRLYTVLQVVKDPGAIFAGIGGAMMLLGLLLTFYYVPQQILLEEQEKEWVLYGDTPKSREAFRLHLEEKLEEHKTEGGKS</sequence>
<comment type="subcellular location">
    <subcellularLocation>
        <location evidence="1">Membrane</location>
        <topology evidence="1">Multi-pass membrane protein</topology>
    </subcellularLocation>
</comment>
<dbReference type="GO" id="GO:0017004">
    <property type="term" value="P:cytochrome complex assembly"/>
    <property type="evidence" value="ECO:0007669"/>
    <property type="project" value="UniProtKB-KW"/>
</dbReference>
<evidence type="ECO:0000313" key="8">
    <source>
        <dbReference type="EMBL" id="MBO1265587.1"/>
    </source>
</evidence>
<organism evidence="8 9">
    <name type="scientific">Proteiniclasticum aestuarii</name>
    <dbReference type="NCBI Taxonomy" id="2817862"/>
    <lineage>
        <taxon>Bacteria</taxon>
        <taxon>Bacillati</taxon>
        <taxon>Bacillota</taxon>
        <taxon>Clostridia</taxon>
        <taxon>Eubacteriales</taxon>
        <taxon>Clostridiaceae</taxon>
        <taxon>Proteiniclasticum</taxon>
    </lineage>
</organism>
<evidence type="ECO:0000256" key="1">
    <source>
        <dbReference type="ARBA" id="ARBA00004141"/>
    </source>
</evidence>
<evidence type="ECO:0000256" key="4">
    <source>
        <dbReference type="ARBA" id="ARBA00022989"/>
    </source>
</evidence>
<evidence type="ECO:0000256" key="6">
    <source>
        <dbReference type="SAM" id="Phobius"/>
    </source>
</evidence>
<dbReference type="Pfam" id="PF05140">
    <property type="entry name" value="ResB"/>
    <property type="match status" value="2"/>
</dbReference>
<keyword evidence="3" id="KW-0201">Cytochrome c-type biogenesis</keyword>
<keyword evidence="4 6" id="KW-1133">Transmembrane helix</keyword>
<evidence type="ECO:0000256" key="3">
    <source>
        <dbReference type="ARBA" id="ARBA00022748"/>
    </source>
</evidence>
<evidence type="ECO:0000313" key="9">
    <source>
        <dbReference type="Proteomes" id="UP000664218"/>
    </source>
</evidence>